<name>A0A6A6SB08_9PLEO</name>
<gene>
    <name evidence="2" type="ORF">P280DRAFT_185838</name>
</gene>
<organism evidence="2 3">
    <name type="scientific">Massarina eburnea CBS 473.64</name>
    <dbReference type="NCBI Taxonomy" id="1395130"/>
    <lineage>
        <taxon>Eukaryota</taxon>
        <taxon>Fungi</taxon>
        <taxon>Dikarya</taxon>
        <taxon>Ascomycota</taxon>
        <taxon>Pezizomycotina</taxon>
        <taxon>Dothideomycetes</taxon>
        <taxon>Pleosporomycetidae</taxon>
        <taxon>Pleosporales</taxon>
        <taxon>Massarineae</taxon>
        <taxon>Massarinaceae</taxon>
        <taxon>Massarina</taxon>
    </lineage>
</organism>
<feature type="compositionally biased region" description="Basic and acidic residues" evidence="1">
    <location>
        <begin position="91"/>
        <end position="115"/>
    </location>
</feature>
<evidence type="ECO:0000313" key="3">
    <source>
        <dbReference type="Proteomes" id="UP000799753"/>
    </source>
</evidence>
<sequence>MKYVYLYVPFNSGISTACGLRPSPSTKPPPHSQTYCRHPFPPVRSLSPDCPLYDLPYPALRGPDTSVANIFTTRERSSQAIGTGTTGPHTPNHDIEARKGEIGKDTDQPRRAIPS</sequence>
<dbReference type="Proteomes" id="UP000799753">
    <property type="component" value="Unassembled WGS sequence"/>
</dbReference>
<proteinExistence type="predicted"/>
<feature type="region of interest" description="Disordered" evidence="1">
    <location>
        <begin position="74"/>
        <end position="115"/>
    </location>
</feature>
<evidence type="ECO:0000313" key="2">
    <source>
        <dbReference type="EMBL" id="KAF2645026.1"/>
    </source>
</evidence>
<dbReference type="AlphaFoldDB" id="A0A6A6SB08"/>
<accession>A0A6A6SB08</accession>
<protein>
    <submittedName>
        <fullName evidence="2">Uncharacterized protein</fullName>
    </submittedName>
</protein>
<dbReference type="EMBL" id="MU006778">
    <property type="protein sequence ID" value="KAF2645026.1"/>
    <property type="molecule type" value="Genomic_DNA"/>
</dbReference>
<reference evidence="2" key="1">
    <citation type="journal article" date="2020" name="Stud. Mycol.">
        <title>101 Dothideomycetes genomes: a test case for predicting lifestyles and emergence of pathogens.</title>
        <authorList>
            <person name="Haridas S."/>
            <person name="Albert R."/>
            <person name="Binder M."/>
            <person name="Bloem J."/>
            <person name="Labutti K."/>
            <person name="Salamov A."/>
            <person name="Andreopoulos B."/>
            <person name="Baker S."/>
            <person name="Barry K."/>
            <person name="Bills G."/>
            <person name="Bluhm B."/>
            <person name="Cannon C."/>
            <person name="Castanera R."/>
            <person name="Culley D."/>
            <person name="Daum C."/>
            <person name="Ezra D."/>
            <person name="Gonzalez J."/>
            <person name="Henrissat B."/>
            <person name="Kuo A."/>
            <person name="Liang C."/>
            <person name="Lipzen A."/>
            <person name="Lutzoni F."/>
            <person name="Magnuson J."/>
            <person name="Mondo S."/>
            <person name="Nolan M."/>
            <person name="Ohm R."/>
            <person name="Pangilinan J."/>
            <person name="Park H.-J."/>
            <person name="Ramirez L."/>
            <person name="Alfaro M."/>
            <person name="Sun H."/>
            <person name="Tritt A."/>
            <person name="Yoshinaga Y."/>
            <person name="Zwiers L.-H."/>
            <person name="Turgeon B."/>
            <person name="Goodwin S."/>
            <person name="Spatafora J."/>
            <person name="Crous P."/>
            <person name="Grigoriev I."/>
        </authorList>
    </citation>
    <scope>NUCLEOTIDE SEQUENCE</scope>
    <source>
        <strain evidence="2">CBS 473.64</strain>
    </source>
</reference>
<keyword evidence="3" id="KW-1185">Reference proteome</keyword>
<evidence type="ECO:0000256" key="1">
    <source>
        <dbReference type="SAM" id="MobiDB-lite"/>
    </source>
</evidence>
<dbReference type="PROSITE" id="PS51257">
    <property type="entry name" value="PROKAR_LIPOPROTEIN"/>
    <property type="match status" value="1"/>
</dbReference>